<proteinExistence type="predicted"/>
<evidence type="ECO:0000313" key="1">
    <source>
        <dbReference type="EMBL" id="KAF9523588.1"/>
    </source>
</evidence>
<dbReference type="AlphaFoldDB" id="A0A9P6E729"/>
<dbReference type="EMBL" id="MU157914">
    <property type="protein sequence ID" value="KAF9523588.1"/>
    <property type="molecule type" value="Genomic_DNA"/>
</dbReference>
<dbReference type="InterPro" id="IPR032675">
    <property type="entry name" value="LRR_dom_sf"/>
</dbReference>
<dbReference type="OrthoDB" id="3130687at2759"/>
<evidence type="ECO:0000313" key="2">
    <source>
        <dbReference type="Proteomes" id="UP000807306"/>
    </source>
</evidence>
<comment type="caution">
    <text evidence="1">The sequence shown here is derived from an EMBL/GenBank/DDBJ whole genome shotgun (WGS) entry which is preliminary data.</text>
</comment>
<name>A0A9P6E729_9AGAR</name>
<reference evidence="1" key="1">
    <citation type="submission" date="2020-11" db="EMBL/GenBank/DDBJ databases">
        <authorList>
            <consortium name="DOE Joint Genome Institute"/>
            <person name="Ahrendt S."/>
            <person name="Riley R."/>
            <person name="Andreopoulos W."/>
            <person name="Labutti K."/>
            <person name="Pangilinan J."/>
            <person name="Ruiz-Duenas F.J."/>
            <person name="Barrasa J.M."/>
            <person name="Sanchez-Garcia M."/>
            <person name="Camarero S."/>
            <person name="Miyauchi S."/>
            <person name="Serrano A."/>
            <person name="Linde D."/>
            <person name="Babiker R."/>
            <person name="Drula E."/>
            <person name="Ayuso-Fernandez I."/>
            <person name="Pacheco R."/>
            <person name="Padilla G."/>
            <person name="Ferreira P."/>
            <person name="Barriuso J."/>
            <person name="Kellner H."/>
            <person name="Castanera R."/>
            <person name="Alfaro M."/>
            <person name="Ramirez L."/>
            <person name="Pisabarro A.G."/>
            <person name="Kuo A."/>
            <person name="Tritt A."/>
            <person name="Lipzen A."/>
            <person name="He G."/>
            <person name="Yan M."/>
            <person name="Ng V."/>
            <person name="Cullen D."/>
            <person name="Martin F."/>
            <person name="Rosso M.-N."/>
            <person name="Henrissat B."/>
            <person name="Hibbett D."/>
            <person name="Martinez A.T."/>
            <person name="Grigoriev I.V."/>
        </authorList>
    </citation>
    <scope>NUCLEOTIDE SEQUENCE</scope>
    <source>
        <strain evidence="1">CBS 506.95</strain>
    </source>
</reference>
<protein>
    <recommendedName>
        <fullName evidence="3">FBD domain-containing protein</fullName>
    </recommendedName>
</protein>
<organism evidence="1 2">
    <name type="scientific">Crepidotus variabilis</name>
    <dbReference type="NCBI Taxonomy" id="179855"/>
    <lineage>
        <taxon>Eukaryota</taxon>
        <taxon>Fungi</taxon>
        <taxon>Dikarya</taxon>
        <taxon>Basidiomycota</taxon>
        <taxon>Agaricomycotina</taxon>
        <taxon>Agaricomycetes</taxon>
        <taxon>Agaricomycetidae</taxon>
        <taxon>Agaricales</taxon>
        <taxon>Agaricineae</taxon>
        <taxon>Crepidotaceae</taxon>
        <taxon>Crepidotus</taxon>
    </lineage>
</organism>
<evidence type="ECO:0008006" key="3">
    <source>
        <dbReference type="Google" id="ProtNLM"/>
    </source>
</evidence>
<accession>A0A9P6E729</accession>
<dbReference type="Gene3D" id="3.80.10.10">
    <property type="entry name" value="Ribonuclease Inhibitor"/>
    <property type="match status" value="1"/>
</dbReference>
<keyword evidence="2" id="KW-1185">Reference proteome</keyword>
<sequence>MQRSDPLPISVYVVSRRGHSGRVLVPHMLPAIQAIKSCIARIHTLELQIPIILQEQFTGLSSSALHSFTLNTMVNMGMMDYFQPKVYDIKSLTAGVKKMNLEVLAISRVLLSCDSLVDLKVVGLAVNFRMKILRQTPLIQKLVALTIPPAANSSTNNLVLKHLQELEFTFEKIDIISLEDDPGFLDCLILPSLKSLTCSGHARKLIQLLQRSCAPLEKLELHSMGTPDSHKTILALLPGLKVLSLFGGKRESIKEVFGAIVGKSLQKFTYECDEIKAKPNWSFVIHCLQATPSLQHLEMNITAAPSRLTRKAAIKLESEIWMDKDTVEGFKNLRAEGRRITIQVLSLEG</sequence>
<gene>
    <name evidence="1" type="ORF">CPB83DRAFT_683004</name>
</gene>
<dbReference type="Proteomes" id="UP000807306">
    <property type="component" value="Unassembled WGS sequence"/>
</dbReference>